<evidence type="ECO:0000256" key="7">
    <source>
        <dbReference type="ARBA" id="ARBA00022692"/>
    </source>
</evidence>
<dbReference type="OrthoDB" id="3784at2759"/>
<sequence>MDRANRAPWGLVFPSWALPASAALSTAAPWLKGGRGPDRPRRAMEVLLSLGLFLLVAAAAAIFLLKPYFDWRASCDKSLESQVSRTSFQCVPGELIPPAWKAPEVTLSVIVPAYNEEYRVPQMLDETLTYLEGRGASSSFSYEIIVVDDGSSDNTYAAALSASTAASLRHGEVKIIQLLANRGKGFAVRAGMLAARGQLLLMADADGATSIRDLERLERSLGAKDDAPHMAFGSRHHLRQEALNKRAWYRNVLMVGFQFAVWLLVGGVINDTQCGFKLFKANAAKRIFASLHIYRWAFDIEVLILSQIFGQGVAEVPVTWVEMPGSKLNLLTGALTMLRDMMLVRVLYGFGFWQPSVA</sequence>
<dbReference type="GO" id="GO:0005789">
    <property type="term" value="C:endoplasmic reticulum membrane"/>
    <property type="evidence" value="ECO:0007669"/>
    <property type="project" value="UniProtKB-SubCell"/>
</dbReference>
<dbReference type="GO" id="GO:0006487">
    <property type="term" value="P:protein N-linked glycosylation"/>
    <property type="evidence" value="ECO:0007669"/>
    <property type="project" value="TreeGrafter"/>
</dbReference>
<comment type="subcellular location">
    <subcellularLocation>
        <location evidence="1">Endoplasmic reticulum membrane</location>
        <topology evidence="1">Single-pass membrane protein</topology>
    </subcellularLocation>
</comment>
<dbReference type="Proteomes" id="UP000186817">
    <property type="component" value="Unassembled WGS sequence"/>
</dbReference>
<evidence type="ECO:0000313" key="15">
    <source>
        <dbReference type="Proteomes" id="UP000186817"/>
    </source>
</evidence>
<evidence type="ECO:0000256" key="8">
    <source>
        <dbReference type="ARBA" id="ARBA00022824"/>
    </source>
</evidence>
<dbReference type="GO" id="GO:0004581">
    <property type="term" value="F:dolichyl-phosphate beta-glucosyltransferase activity"/>
    <property type="evidence" value="ECO:0007669"/>
    <property type="project" value="UniProtKB-EC"/>
</dbReference>
<name>A0A1Q9CBV1_SYMMI</name>
<keyword evidence="6 14" id="KW-0808">Transferase</keyword>
<evidence type="ECO:0000259" key="13">
    <source>
        <dbReference type="Pfam" id="PF00535"/>
    </source>
</evidence>
<dbReference type="InterPro" id="IPR029044">
    <property type="entry name" value="Nucleotide-diphossugar_trans"/>
</dbReference>
<evidence type="ECO:0000256" key="9">
    <source>
        <dbReference type="ARBA" id="ARBA00022968"/>
    </source>
</evidence>
<dbReference type="Pfam" id="PF00535">
    <property type="entry name" value="Glycos_transf_2"/>
    <property type="match status" value="1"/>
</dbReference>
<dbReference type="InterPro" id="IPR035518">
    <property type="entry name" value="DPG_synthase"/>
</dbReference>
<gene>
    <name evidence="14" type="primary">ALG5</name>
    <name evidence="14" type="ORF">AK812_SmicGene39167</name>
</gene>
<dbReference type="Gene3D" id="3.90.550.10">
    <property type="entry name" value="Spore Coat Polysaccharide Biosynthesis Protein SpsA, Chain A"/>
    <property type="match status" value="1"/>
</dbReference>
<organism evidence="14 15">
    <name type="scientific">Symbiodinium microadriaticum</name>
    <name type="common">Dinoflagellate</name>
    <name type="synonym">Zooxanthella microadriatica</name>
    <dbReference type="NCBI Taxonomy" id="2951"/>
    <lineage>
        <taxon>Eukaryota</taxon>
        <taxon>Sar</taxon>
        <taxon>Alveolata</taxon>
        <taxon>Dinophyceae</taxon>
        <taxon>Suessiales</taxon>
        <taxon>Symbiodiniaceae</taxon>
        <taxon>Symbiodinium</taxon>
    </lineage>
</organism>
<keyword evidence="5" id="KW-0328">Glycosyltransferase</keyword>
<reference evidence="14 15" key="1">
    <citation type="submission" date="2016-02" db="EMBL/GenBank/DDBJ databases">
        <title>Genome analysis of coral dinoflagellate symbionts highlights evolutionary adaptations to a symbiotic lifestyle.</title>
        <authorList>
            <person name="Aranda M."/>
            <person name="Li Y."/>
            <person name="Liew Y.J."/>
            <person name="Baumgarten S."/>
            <person name="Simakov O."/>
            <person name="Wilson M."/>
            <person name="Piel J."/>
            <person name="Ashoor H."/>
            <person name="Bougouffa S."/>
            <person name="Bajic V.B."/>
            <person name="Ryu T."/>
            <person name="Ravasi T."/>
            <person name="Bayer T."/>
            <person name="Micklem G."/>
            <person name="Kim H."/>
            <person name="Bhak J."/>
            <person name="Lajeunesse T.C."/>
            <person name="Voolstra C.R."/>
        </authorList>
    </citation>
    <scope>NUCLEOTIDE SEQUENCE [LARGE SCALE GENOMIC DNA]</scope>
    <source>
        <strain evidence="14 15">CCMP2467</strain>
    </source>
</reference>
<dbReference type="EC" id="2.4.1.117" evidence="4"/>
<evidence type="ECO:0000256" key="1">
    <source>
        <dbReference type="ARBA" id="ARBA00004389"/>
    </source>
</evidence>
<evidence type="ECO:0000256" key="3">
    <source>
        <dbReference type="ARBA" id="ARBA00006739"/>
    </source>
</evidence>
<evidence type="ECO:0000256" key="12">
    <source>
        <dbReference type="ARBA" id="ARBA00045097"/>
    </source>
</evidence>
<dbReference type="OMA" id="HMVNTDA"/>
<keyword evidence="8" id="KW-0256">Endoplasmic reticulum</keyword>
<comment type="caution">
    <text evidence="14">The sequence shown here is derived from an EMBL/GenBank/DDBJ whole genome shotgun (WGS) entry which is preliminary data.</text>
</comment>
<dbReference type="InterPro" id="IPR001173">
    <property type="entry name" value="Glyco_trans_2-like"/>
</dbReference>
<proteinExistence type="inferred from homology"/>
<evidence type="ECO:0000256" key="5">
    <source>
        <dbReference type="ARBA" id="ARBA00022676"/>
    </source>
</evidence>
<keyword evidence="9" id="KW-0735">Signal-anchor</keyword>
<feature type="domain" description="Glycosyltransferase 2-like" evidence="13">
    <location>
        <begin position="108"/>
        <end position="288"/>
    </location>
</feature>
<dbReference type="PANTHER" id="PTHR10859">
    <property type="entry name" value="GLYCOSYL TRANSFERASE"/>
    <property type="match status" value="1"/>
</dbReference>
<evidence type="ECO:0000256" key="4">
    <source>
        <dbReference type="ARBA" id="ARBA00012583"/>
    </source>
</evidence>
<comment type="pathway">
    <text evidence="2">Protein modification; protein glycosylation.</text>
</comment>
<comment type="catalytic activity">
    <reaction evidence="12">
        <text>a di-trans,poly-cis-dolichyl phosphate + UDP-alpha-D-glucose = a di-trans,poly-cis-dolichyl beta-D-glucosyl phosphate + UDP</text>
        <dbReference type="Rhea" id="RHEA:15401"/>
        <dbReference type="Rhea" id="RHEA-COMP:19498"/>
        <dbReference type="Rhea" id="RHEA-COMP:19502"/>
        <dbReference type="ChEBI" id="CHEBI:57525"/>
        <dbReference type="ChEBI" id="CHEBI:57683"/>
        <dbReference type="ChEBI" id="CHEBI:58223"/>
        <dbReference type="ChEBI" id="CHEBI:58885"/>
        <dbReference type="EC" id="2.4.1.117"/>
    </reaction>
    <physiologicalReaction direction="left-to-right" evidence="12">
        <dbReference type="Rhea" id="RHEA:15402"/>
    </physiologicalReaction>
</comment>
<dbReference type="EMBL" id="LSRX01001381">
    <property type="protein sequence ID" value="OLP80414.1"/>
    <property type="molecule type" value="Genomic_DNA"/>
</dbReference>
<evidence type="ECO:0000256" key="2">
    <source>
        <dbReference type="ARBA" id="ARBA00004922"/>
    </source>
</evidence>
<evidence type="ECO:0000256" key="10">
    <source>
        <dbReference type="ARBA" id="ARBA00022989"/>
    </source>
</evidence>
<dbReference type="SUPFAM" id="SSF53448">
    <property type="entry name" value="Nucleotide-diphospho-sugar transferases"/>
    <property type="match status" value="1"/>
</dbReference>
<dbReference type="AlphaFoldDB" id="A0A1Q9CBV1"/>
<dbReference type="PANTHER" id="PTHR10859:SF91">
    <property type="entry name" value="DOLICHYL-PHOSPHATE BETA-GLUCOSYLTRANSFERASE"/>
    <property type="match status" value="1"/>
</dbReference>
<keyword evidence="15" id="KW-1185">Reference proteome</keyword>
<protein>
    <recommendedName>
        <fullName evidence="4">dolichyl-phosphate beta-glucosyltransferase</fullName>
        <ecNumber evidence="4">2.4.1.117</ecNumber>
    </recommendedName>
</protein>
<dbReference type="CDD" id="cd04188">
    <property type="entry name" value="DPG_synthase"/>
    <property type="match status" value="1"/>
</dbReference>
<keyword evidence="7" id="KW-0812">Transmembrane</keyword>
<keyword evidence="10" id="KW-1133">Transmembrane helix</keyword>
<keyword evidence="11" id="KW-0472">Membrane</keyword>
<accession>A0A1Q9CBV1</accession>
<evidence type="ECO:0000256" key="11">
    <source>
        <dbReference type="ARBA" id="ARBA00023136"/>
    </source>
</evidence>
<comment type="similarity">
    <text evidence="3">Belongs to the glycosyltransferase 2 family.</text>
</comment>
<evidence type="ECO:0000313" key="14">
    <source>
        <dbReference type="EMBL" id="OLP80414.1"/>
    </source>
</evidence>
<evidence type="ECO:0000256" key="6">
    <source>
        <dbReference type="ARBA" id="ARBA00022679"/>
    </source>
</evidence>